<dbReference type="NCBIfam" id="TIGR02681">
    <property type="entry name" value="phage_pRha"/>
    <property type="match status" value="1"/>
</dbReference>
<sequence length="226" mass="26179">MKHLVPMDDYGVFVDKRDTARAGSLMVAQMFEKSHQHVLRDIAKITESKSGLSEEFRGRNFALSYYKDSTGRKLPCYDMTRDGFSLLVMGYSGAKAMQFKEAYIKRFNQMEDFIDTLVESRTEFPLLTQQIKLLHDNPQPYHFSNECDMLNRIVLGVSAKQFREKNGIAKGTSIRPYLTHDQIAMIDMLQKIDFGLLVAIPDFEQRKRTLEWYKYKADHGDVKVIA</sequence>
<dbReference type="InterPro" id="IPR014054">
    <property type="entry name" value="Phage_regulatory_Rha"/>
</dbReference>
<dbReference type="EMBL" id="FQXV01000017">
    <property type="protein sequence ID" value="SHI21936.1"/>
    <property type="molecule type" value="Genomic_DNA"/>
</dbReference>
<dbReference type="STRING" id="1123282.SAMN02745823_03521"/>
<reference evidence="1 2" key="1">
    <citation type="submission" date="2016-11" db="EMBL/GenBank/DDBJ databases">
        <authorList>
            <person name="Jaros S."/>
            <person name="Januszkiewicz K."/>
            <person name="Wedrychowicz H."/>
        </authorList>
    </citation>
    <scope>NUCLEOTIDE SEQUENCE [LARGE SCALE GENOMIC DNA]</scope>
    <source>
        <strain evidence="1 2">DSM 10068</strain>
    </source>
</reference>
<name>A0A1M5ZCK2_9FIRM</name>
<organism evidence="1 2">
    <name type="scientific">Sporobacter termitidis DSM 10068</name>
    <dbReference type="NCBI Taxonomy" id="1123282"/>
    <lineage>
        <taxon>Bacteria</taxon>
        <taxon>Bacillati</taxon>
        <taxon>Bacillota</taxon>
        <taxon>Clostridia</taxon>
        <taxon>Eubacteriales</taxon>
        <taxon>Oscillospiraceae</taxon>
        <taxon>Sporobacter</taxon>
    </lineage>
</organism>
<dbReference type="Pfam" id="PF09669">
    <property type="entry name" value="Phage_pRha"/>
    <property type="match status" value="1"/>
</dbReference>
<gene>
    <name evidence="1" type="ORF">SAMN02745823_03521</name>
</gene>
<dbReference type="AlphaFoldDB" id="A0A1M5ZCK2"/>
<accession>A0A1M5ZCK2</accession>
<dbReference type="Proteomes" id="UP000183995">
    <property type="component" value="Unassembled WGS sequence"/>
</dbReference>
<proteinExistence type="predicted"/>
<protein>
    <submittedName>
        <fullName evidence="1">Phage regulatory protein, rha family</fullName>
    </submittedName>
</protein>
<dbReference type="OrthoDB" id="9812611at2"/>
<evidence type="ECO:0000313" key="2">
    <source>
        <dbReference type="Proteomes" id="UP000183995"/>
    </source>
</evidence>
<keyword evidence="2" id="KW-1185">Reference proteome</keyword>
<dbReference type="RefSeq" id="WP_073082168.1">
    <property type="nucleotide sequence ID" value="NZ_FQXV01000017.1"/>
</dbReference>
<evidence type="ECO:0000313" key="1">
    <source>
        <dbReference type="EMBL" id="SHI21936.1"/>
    </source>
</evidence>